<dbReference type="Pfam" id="PF09697">
    <property type="entry name" value="Porph_ging"/>
    <property type="match status" value="1"/>
</dbReference>
<name>F4KW23_HALH1</name>
<dbReference type="RefSeq" id="WP_013762785.1">
    <property type="nucleotide sequence ID" value="NC_015510.1"/>
</dbReference>
<feature type="chain" id="PRO_5003310359" description="GLPGLI family protein" evidence="1">
    <location>
        <begin position="19"/>
        <end position="258"/>
    </location>
</feature>
<sequence>MRNLFFLFFGLLSLAVSAQNNAGTIVYKQTVFMRREAQAMAPAGVDQNMTRNIPESMTTEFELNFTANESFYKELASRTDESAGEGGGMRFMMRRFNPPIYKDLANNRQVEENDLFGKQFLIDDVIPTRAWKIAGQQKKVLDYPCISATFTDSIMGRARVVTAWFAPTLPVAIGPQGYGGLPGMILEVEFDGGRSVVTAAEVKLQKPAEGAIKIPEKGKKVTRAEYQKIQAEKMKEMRESGMMQGRQGGGPGMIIIRN</sequence>
<reference evidence="2 3" key="1">
    <citation type="journal article" date="2011" name="Stand. Genomic Sci.">
        <title>Complete genome sequence of Haliscomenobacter hydrossis type strain (O).</title>
        <authorList>
            <consortium name="US DOE Joint Genome Institute (JGI-PGF)"/>
            <person name="Daligault H."/>
            <person name="Lapidus A."/>
            <person name="Zeytun A."/>
            <person name="Nolan M."/>
            <person name="Lucas S."/>
            <person name="Del Rio T.G."/>
            <person name="Tice H."/>
            <person name="Cheng J.F."/>
            <person name="Tapia R."/>
            <person name="Han C."/>
            <person name="Goodwin L."/>
            <person name="Pitluck S."/>
            <person name="Liolios K."/>
            <person name="Pagani I."/>
            <person name="Ivanova N."/>
            <person name="Huntemann M."/>
            <person name="Mavromatis K."/>
            <person name="Mikhailova N."/>
            <person name="Pati A."/>
            <person name="Chen A."/>
            <person name="Palaniappan K."/>
            <person name="Land M."/>
            <person name="Hauser L."/>
            <person name="Brambilla E.M."/>
            <person name="Rohde M."/>
            <person name="Verbarg S."/>
            <person name="Goker M."/>
            <person name="Bristow J."/>
            <person name="Eisen J.A."/>
            <person name="Markowitz V."/>
            <person name="Hugenholtz P."/>
            <person name="Kyrpides N.C."/>
            <person name="Klenk H.P."/>
            <person name="Woyke T."/>
        </authorList>
    </citation>
    <scope>NUCLEOTIDE SEQUENCE [LARGE SCALE GENOMIC DNA]</scope>
    <source>
        <strain evidence="3">ATCC 27775 / DSM 1100 / LMG 10767 / O</strain>
    </source>
</reference>
<proteinExistence type="predicted"/>
<dbReference type="AlphaFoldDB" id="F4KW23"/>
<evidence type="ECO:0000313" key="2">
    <source>
        <dbReference type="EMBL" id="AEE48221.1"/>
    </source>
</evidence>
<dbReference type="eggNOG" id="ENOG502Z8ZW">
    <property type="taxonomic scope" value="Bacteria"/>
</dbReference>
<organism evidence="2 3">
    <name type="scientific">Haliscomenobacter hydrossis (strain ATCC 27775 / DSM 1100 / LMG 10767 / O)</name>
    <dbReference type="NCBI Taxonomy" id="760192"/>
    <lineage>
        <taxon>Bacteria</taxon>
        <taxon>Pseudomonadati</taxon>
        <taxon>Bacteroidota</taxon>
        <taxon>Saprospiria</taxon>
        <taxon>Saprospirales</taxon>
        <taxon>Haliscomenobacteraceae</taxon>
        <taxon>Haliscomenobacter</taxon>
    </lineage>
</organism>
<reference key="2">
    <citation type="submission" date="2011-04" db="EMBL/GenBank/DDBJ databases">
        <title>Complete sequence of chromosome of Haliscomenobacter hydrossis DSM 1100.</title>
        <authorList>
            <consortium name="US DOE Joint Genome Institute (JGI-PGF)"/>
            <person name="Lucas S."/>
            <person name="Han J."/>
            <person name="Lapidus A."/>
            <person name="Bruce D."/>
            <person name="Goodwin L."/>
            <person name="Pitluck S."/>
            <person name="Peters L."/>
            <person name="Kyrpides N."/>
            <person name="Mavromatis K."/>
            <person name="Ivanova N."/>
            <person name="Ovchinnikova G."/>
            <person name="Pagani I."/>
            <person name="Daligault H."/>
            <person name="Detter J.C."/>
            <person name="Han C."/>
            <person name="Land M."/>
            <person name="Hauser L."/>
            <person name="Markowitz V."/>
            <person name="Cheng J.-F."/>
            <person name="Hugenholtz P."/>
            <person name="Woyke T."/>
            <person name="Wu D."/>
            <person name="Verbarg S."/>
            <person name="Frueling A."/>
            <person name="Brambilla E."/>
            <person name="Klenk H.-P."/>
            <person name="Eisen J.A."/>
        </authorList>
    </citation>
    <scope>NUCLEOTIDE SEQUENCE</scope>
    <source>
        <strain>DSM 1100</strain>
    </source>
</reference>
<dbReference type="EMBL" id="CP002691">
    <property type="protein sequence ID" value="AEE48221.1"/>
    <property type="molecule type" value="Genomic_DNA"/>
</dbReference>
<dbReference type="NCBIfam" id="TIGR01200">
    <property type="entry name" value="GLPGLI"/>
    <property type="match status" value="1"/>
</dbReference>
<dbReference type="STRING" id="760192.Halhy_0309"/>
<accession>F4KW23</accession>
<dbReference type="OrthoDB" id="1068986at2"/>
<evidence type="ECO:0008006" key="4">
    <source>
        <dbReference type="Google" id="ProtNLM"/>
    </source>
</evidence>
<evidence type="ECO:0000313" key="3">
    <source>
        <dbReference type="Proteomes" id="UP000008461"/>
    </source>
</evidence>
<dbReference type="InterPro" id="IPR005901">
    <property type="entry name" value="GLPGLI"/>
</dbReference>
<dbReference type="KEGG" id="hhy:Halhy_0309"/>
<feature type="signal peptide" evidence="1">
    <location>
        <begin position="1"/>
        <end position="18"/>
    </location>
</feature>
<keyword evidence="1" id="KW-0732">Signal</keyword>
<dbReference type="Proteomes" id="UP000008461">
    <property type="component" value="Chromosome"/>
</dbReference>
<dbReference type="HOGENOM" id="CLU_085659_1_0_10"/>
<gene>
    <name evidence="2" type="ordered locus">Halhy_0309</name>
</gene>
<protein>
    <recommendedName>
        <fullName evidence="4">GLPGLI family protein</fullName>
    </recommendedName>
</protein>
<evidence type="ECO:0000256" key="1">
    <source>
        <dbReference type="SAM" id="SignalP"/>
    </source>
</evidence>
<keyword evidence="3" id="KW-1185">Reference proteome</keyword>